<evidence type="ECO:0000313" key="10">
    <source>
        <dbReference type="Proteomes" id="UP001223886"/>
    </source>
</evidence>
<keyword evidence="10" id="KW-1185">Reference proteome</keyword>
<keyword evidence="5" id="KW-0472">Membrane</keyword>
<dbReference type="RefSeq" id="WP_012994377.1">
    <property type="nucleotide sequence ID" value="NZ_JAURUP010000013.1"/>
</dbReference>
<comment type="caution">
    <text evidence="9">The sequence shown here is derived from an EMBL/GenBank/DDBJ whole genome shotgun (WGS) entry which is preliminary data.</text>
</comment>
<dbReference type="InterPro" id="IPR050465">
    <property type="entry name" value="UPF0194_transport"/>
</dbReference>
<evidence type="ECO:0000256" key="5">
    <source>
        <dbReference type="SAM" id="Phobius"/>
    </source>
</evidence>
<dbReference type="InterPro" id="IPR058647">
    <property type="entry name" value="BSH_CzcB-like"/>
</dbReference>
<feature type="domain" description="Multidrug resistance protein MdtA-like barrel-sandwich hybrid" evidence="6">
    <location>
        <begin position="64"/>
        <end position="156"/>
    </location>
</feature>
<feature type="compositionally biased region" description="Low complexity" evidence="4">
    <location>
        <begin position="576"/>
        <end position="588"/>
    </location>
</feature>
<organism evidence="9 10">
    <name type="scientific">Thermoanaerobacter pentosaceus</name>
    <dbReference type="NCBI Taxonomy" id="694059"/>
    <lineage>
        <taxon>Bacteria</taxon>
        <taxon>Bacillati</taxon>
        <taxon>Bacillota</taxon>
        <taxon>Clostridia</taxon>
        <taxon>Thermoanaerobacterales</taxon>
        <taxon>Thermoanaerobacteraceae</taxon>
        <taxon>Thermoanaerobacter</taxon>
    </lineage>
</organism>
<keyword evidence="5" id="KW-0812">Transmembrane</keyword>
<dbReference type="Gene3D" id="2.40.420.20">
    <property type="match status" value="1"/>
</dbReference>
<sequence>MKKKYLYVIIAVLISGIVTFYFVNRAKSSQPRQFSYATVTRGNISMKVTGTGNITNDVRVITLKGNGTVKKVYFKEGDTVKKGDLLYEIENESLKQQIEEAKLNVDLAAQQLKSDLESYNKSIANLKITSPSDGIVDSILVQKGQNVSAGTQVATIADYSHVTVRVPFNSVQIKNIKVGQKADIFLYDSLTTITGTVEYVSHQAVPHNTMEYYYVTVGLDNPGALSDGMKVQVSIHTDNGVEKALEDSTLTVKNTVTVIAKTSGTVEKINVTEGENVKKGTLLVELSSDNISDTQIQNDKLALTQAQNNYNELLEQLENLKIYSPIDGKIVSQNIEEGDVLGSSTSDSTTNGSQSSQLTFVPISDVSELSNYESEAETAVIVGNGNYTVNLSVDEADIKNIKVGQKAEITTDDLPGKTFTGTVTAISQLPTVENGVSSYTVTIELDSNSDLMLGMSVNISIIVAEKENVLLLPLQAVQTNDDKKYVILYTDDLKNQKNKDNTTKTSLENNIRFIETGIYNDSYIEITSGLEEGDKVLIPTTSSSTNTNSQRAGFGIMGGPGGGPVPGANPPRNKPSQSGSRSSGTSSK</sequence>
<gene>
    <name evidence="9" type="ORF">J2S24_001473</name>
</gene>
<evidence type="ECO:0000256" key="4">
    <source>
        <dbReference type="SAM" id="MobiDB-lite"/>
    </source>
</evidence>
<evidence type="ECO:0000259" key="7">
    <source>
        <dbReference type="Pfam" id="PF25973"/>
    </source>
</evidence>
<feature type="region of interest" description="Disordered" evidence="4">
    <location>
        <begin position="541"/>
        <end position="588"/>
    </location>
</feature>
<evidence type="ECO:0000259" key="8">
    <source>
        <dbReference type="Pfam" id="PF25990"/>
    </source>
</evidence>
<dbReference type="PANTHER" id="PTHR32347">
    <property type="entry name" value="EFFLUX SYSTEM COMPONENT YKNX-RELATED"/>
    <property type="match status" value="1"/>
</dbReference>
<dbReference type="Pfam" id="PF25990">
    <property type="entry name" value="Beta-barrel_YknX"/>
    <property type="match status" value="1"/>
</dbReference>
<dbReference type="PRINTS" id="PR01490">
    <property type="entry name" value="RTXTOXIND"/>
</dbReference>
<dbReference type="Pfam" id="PF25917">
    <property type="entry name" value="BSH_RND"/>
    <property type="match status" value="1"/>
</dbReference>
<keyword evidence="5" id="KW-1133">Transmembrane helix</keyword>
<protein>
    <submittedName>
        <fullName evidence="9">HlyD family secretion protein</fullName>
    </submittedName>
</protein>
<evidence type="ECO:0000256" key="3">
    <source>
        <dbReference type="SAM" id="Coils"/>
    </source>
</evidence>
<dbReference type="InterPro" id="IPR058636">
    <property type="entry name" value="Beta-barrel_YknX"/>
</dbReference>
<comment type="subcellular location">
    <subcellularLocation>
        <location evidence="1">Cell envelope</location>
    </subcellularLocation>
</comment>
<dbReference type="EMBL" id="JAURUP010000013">
    <property type="protein sequence ID" value="MDP9750983.1"/>
    <property type="molecule type" value="Genomic_DNA"/>
</dbReference>
<dbReference type="Proteomes" id="UP001223886">
    <property type="component" value="Unassembled WGS sequence"/>
</dbReference>
<accession>A0ABT9M4D0</accession>
<feature type="coiled-coil region" evidence="3">
    <location>
        <begin position="91"/>
        <end position="129"/>
    </location>
</feature>
<dbReference type="Gene3D" id="2.40.30.170">
    <property type="match status" value="2"/>
</dbReference>
<evidence type="ECO:0000256" key="1">
    <source>
        <dbReference type="ARBA" id="ARBA00004196"/>
    </source>
</evidence>
<feature type="coiled-coil region" evidence="3">
    <location>
        <begin position="296"/>
        <end position="323"/>
    </location>
</feature>
<proteinExistence type="predicted"/>
<feature type="domain" description="YknX-like beta-barrel" evidence="8">
    <location>
        <begin position="388"/>
        <end position="461"/>
    </location>
</feature>
<dbReference type="SUPFAM" id="SSF111369">
    <property type="entry name" value="HlyD-like secretion proteins"/>
    <property type="match status" value="2"/>
</dbReference>
<feature type="transmembrane region" description="Helical" evidence="5">
    <location>
        <begin position="5"/>
        <end position="23"/>
    </location>
</feature>
<feature type="domain" description="CzcB-like barrel-sandwich hybrid" evidence="7">
    <location>
        <begin position="255"/>
        <end position="343"/>
    </location>
</feature>
<evidence type="ECO:0000256" key="2">
    <source>
        <dbReference type="ARBA" id="ARBA00023054"/>
    </source>
</evidence>
<reference evidence="9 10" key="1">
    <citation type="submission" date="2023-07" db="EMBL/GenBank/DDBJ databases">
        <title>Genomic Encyclopedia of Type Strains, Phase IV (KMG-IV): sequencing the most valuable type-strain genomes for metagenomic binning, comparative biology and taxonomic classification.</title>
        <authorList>
            <person name="Goeker M."/>
        </authorList>
    </citation>
    <scope>NUCLEOTIDE SEQUENCE [LARGE SCALE GENOMIC DNA]</scope>
    <source>
        <strain evidence="9 10">DSM 25963</strain>
    </source>
</reference>
<keyword evidence="2 3" id="KW-0175">Coiled coil</keyword>
<dbReference type="Pfam" id="PF25973">
    <property type="entry name" value="BSH_CzcB"/>
    <property type="match status" value="1"/>
</dbReference>
<dbReference type="InterPro" id="IPR058625">
    <property type="entry name" value="MdtA-like_BSH"/>
</dbReference>
<feature type="compositionally biased region" description="Gly residues" evidence="4">
    <location>
        <begin position="555"/>
        <end position="565"/>
    </location>
</feature>
<evidence type="ECO:0000313" key="9">
    <source>
        <dbReference type="EMBL" id="MDP9750983.1"/>
    </source>
</evidence>
<evidence type="ECO:0000259" key="6">
    <source>
        <dbReference type="Pfam" id="PF25917"/>
    </source>
</evidence>
<dbReference type="Gene3D" id="2.40.50.100">
    <property type="match status" value="2"/>
</dbReference>
<dbReference type="CDD" id="cd06850">
    <property type="entry name" value="biotinyl_domain"/>
    <property type="match status" value="1"/>
</dbReference>
<name>A0ABT9M4D0_9THEO</name>